<gene>
    <name evidence="5" type="ORF">CX676_14770</name>
</gene>
<keyword evidence="3" id="KW-0479">Metal-binding</keyword>
<feature type="binding site" evidence="3">
    <location>
        <position position="145"/>
    </location>
    <ligand>
        <name>a divalent metal cation</name>
        <dbReference type="ChEBI" id="CHEBI:60240"/>
    </ligand>
</feature>
<dbReference type="AlphaFoldDB" id="A0A2H5F134"/>
<keyword evidence="3" id="KW-0862">Zinc</keyword>
<proteinExistence type="inferred from homology"/>
<dbReference type="GO" id="GO:0019853">
    <property type="term" value="P:L-ascorbic acid biosynthetic process"/>
    <property type="evidence" value="ECO:0007669"/>
    <property type="project" value="TreeGrafter"/>
</dbReference>
<dbReference type="EMBL" id="CP025430">
    <property type="protein sequence ID" value="AUH65269.1"/>
    <property type="molecule type" value="Genomic_DNA"/>
</dbReference>
<dbReference type="Pfam" id="PF08450">
    <property type="entry name" value="SGL"/>
    <property type="match status" value="1"/>
</dbReference>
<evidence type="ECO:0000256" key="3">
    <source>
        <dbReference type="PIRSR" id="PIRSR605511-2"/>
    </source>
</evidence>
<feature type="binding site" evidence="3">
    <location>
        <position position="196"/>
    </location>
    <ligand>
        <name>a divalent metal cation</name>
        <dbReference type="ChEBI" id="CHEBI:60240"/>
    </ligand>
</feature>
<dbReference type="PANTHER" id="PTHR10907">
    <property type="entry name" value="REGUCALCIN"/>
    <property type="match status" value="1"/>
</dbReference>
<reference evidence="5 6" key="1">
    <citation type="journal article" date="2013" name="Antonie Van Leeuwenhoek">
        <title>Paracoccus zhejiangensis sp. nov., isolated from activated sludge in wastewater-treatment system.</title>
        <authorList>
            <person name="Wu Z.G."/>
            <person name="Zhang D.F."/>
            <person name="Liu Y.L."/>
            <person name="Wang F."/>
            <person name="Jiang X."/>
            <person name="Li C."/>
            <person name="Li S.P."/>
            <person name="Hong Q."/>
            <person name="Li W.J."/>
        </authorList>
    </citation>
    <scope>NUCLEOTIDE SEQUENCE [LARGE SCALE GENOMIC DNA]</scope>
    <source>
        <strain evidence="5 6">J6</strain>
    </source>
</reference>
<dbReference type="GO" id="GO:0005509">
    <property type="term" value="F:calcium ion binding"/>
    <property type="evidence" value="ECO:0007669"/>
    <property type="project" value="TreeGrafter"/>
</dbReference>
<dbReference type="OrthoDB" id="2633250at2"/>
<dbReference type="RefSeq" id="WP_101753292.1">
    <property type="nucleotide sequence ID" value="NZ_CP025430.1"/>
</dbReference>
<evidence type="ECO:0000313" key="6">
    <source>
        <dbReference type="Proteomes" id="UP000234530"/>
    </source>
</evidence>
<dbReference type="PANTHER" id="PTHR10907:SF47">
    <property type="entry name" value="REGUCALCIN"/>
    <property type="match status" value="1"/>
</dbReference>
<evidence type="ECO:0000313" key="5">
    <source>
        <dbReference type="EMBL" id="AUH65269.1"/>
    </source>
</evidence>
<comment type="cofactor">
    <cofactor evidence="3">
        <name>Zn(2+)</name>
        <dbReference type="ChEBI" id="CHEBI:29105"/>
    </cofactor>
    <text evidence="3">Binds 1 divalent metal cation per subunit.</text>
</comment>
<comment type="similarity">
    <text evidence="1">Belongs to the SMP-30/CGR1 family.</text>
</comment>
<dbReference type="Gene3D" id="2.120.10.30">
    <property type="entry name" value="TolB, C-terminal domain"/>
    <property type="match status" value="1"/>
</dbReference>
<organism evidence="5 6">
    <name type="scientific">Paracoccus zhejiangensis</name>
    <dbReference type="NCBI Taxonomy" id="1077935"/>
    <lineage>
        <taxon>Bacteria</taxon>
        <taxon>Pseudomonadati</taxon>
        <taxon>Pseudomonadota</taxon>
        <taxon>Alphaproteobacteria</taxon>
        <taxon>Rhodobacterales</taxon>
        <taxon>Paracoccaceae</taxon>
        <taxon>Paracoccus</taxon>
    </lineage>
</organism>
<dbReference type="Proteomes" id="UP000234530">
    <property type="component" value="Chromosome"/>
</dbReference>
<dbReference type="KEGG" id="pzh:CX676_14770"/>
<feature type="active site" description="Proton donor/acceptor" evidence="2">
    <location>
        <position position="196"/>
    </location>
</feature>
<feature type="binding site" evidence="3">
    <location>
        <position position="98"/>
    </location>
    <ligand>
        <name>substrate</name>
    </ligand>
</feature>
<evidence type="ECO:0000259" key="4">
    <source>
        <dbReference type="Pfam" id="PF08450"/>
    </source>
</evidence>
<dbReference type="SUPFAM" id="SSF63829">
    <property type="entry name" value="Calcium-dependent phosphotriesterase"/>
    <property type="match status" value="1"/>
</dbReference>
<accession>A0A2H5F134</accession>
<evidence type="ECO:0000256" key="2">
    <source>
        <dbReference type="PIRSR" id="PIRSR605511-1"/>
    </source>
</evidence>
<dbReference type="InterPro" id="IPR013658">
    <property type="entry name" value="SGL"/>
</dbReference>
<dbReference type="InterPro" id="IPR005511">
    <property type="entry name" value="SMP-30"/>
</dbReference>
<protein>
    <recommendedName>
        <fullName evidence="4">SMP-30/Gluconolactonase/LRE-like region domain-containing protein</fullName>
    </recommendedName>
</protein>
<feature type="binding site" evidence="3">
    <location>
        <position position="15"/>
    </location>
    <ligand>
        <name>a divalent metal cation</name>
        <dbReference type="ChEBI" id="CHEBI:60240"/>
    </ligand>
</feature>
<feature type="binding site" evidence="3">
    <location>
        <position position="100"/>
    </location>
    <ligand>
        <name>substrate</name>
    </ligand>
</feature>
<dbReference type="GO" id="GO:0004341">
    <property type="term" value="F:gluconolactonase activity"/>
    <property type="evidence" value="ECO:0007669"/>
    <property type="project" value="TreeGrafter"/>
</dbReference>
<dbReference type="PRINTS" id="PR01790">
    <property type="entry name" value="SMP30FAMILY"/>
</dbReference>
<keyword evidence="6" id="KW-1185">Reference proteome</keyword>
<feature type="domain" description="SMP-30/Gluconolactonase/LRE-like region" evidence="4">
    <location>
        <begin position="13"/>
        <end position="251"/>
    </location>
</feature>
<dbReference type="InterPro" id="IPR011042">
    <property type="entry name" value="6-blade_b-propeller_TolB-like"/>
</dbReference>
<evidence type="ECO:0000256" key="1">
    <source>
        <dbReference type="ARBA" id="ARBA00008853"/>
    </source>
</evidence>
<name>A0A2H5F134_9RHOB</name>
<sequence length="289" mass="30537">MKVSVAASTRDVLGEGPVHDVADGSLRWVDIGRALWHRLDLATGEVTTQAVEPALTGFAPTDSGDYIGAYVTGIARLDAQGRRGDWLAQPEAGITTNRFNDAGTDPAGRFIAGTMNMAEGAPTGALYSFAGGDLSVLRSGIGIANTIAFSSDGDRLYTADSATGDLAAYAYDPRTGRMGERIDSFRPDLDLPGTPDGSAMDAEGCLWNARWDGGCVVRLAPDGRTLAVIDLPLRLPTSCCFVDRSLYVTTSTWDYSEADLLAQPMAGNLLRIDVDVAGHPRTAFASGRE</sequence>